<feature type="compositionally biased region" description="Gly residues" evidence="8">
    <location>
        <begin position="593"/>
        <end position="606"/>
    </location>
</feature>
<feature type="compositionally biased region" description="Basic residues" evidence="8">
    <location>
        <begin position="60"/>
        <end position="69"/>
    </location>
</feature>
<dbReference type="InterPro" id="IPR048455">
    <property type="entry name" value="MAML1_3_TAD2"/>
</dbReference>
<dbReference type="GO" id="GO:0016607">
    <property type="term" value="C:nuclear speck"/>
    <property type="evidence" value="ECO:0007669"/>
    <property type="project" value="UniProtKB-SubCell"/>
</dbReference>
<keyword evidence="7" id="KW-0539">Nucleus</keyword>
<dbReference type="Gene3D" id="6.10.250.970">
    <property type="match status" value="1"/>
</dbReference>
<evidence type="ECO:0000256" key="1">
    <source>
        <dbReference type="ARBA" id="ARBA00004324"/>
    </source>
</evidence>
<evidence type="ECO:0000256" key="2">
    <source>
        <dbReference type="ARBA" id="ARBA00008081"/>
    </source>
</evidence>
<comment type="similarity">
    <text evidence="2">Belongs to the mastermind family.</text>
</comment>
<feature type="compositionally biased region" description="Low complexity" evidence="8">
    <location>
        <begin position="305"/>
        <end position="369"/>
    </location>
</feature>
<sequence length="694" mass="75325">MADFVVQRHSAVMERLRRRIELFRRHHNSCENRYDSTTMERMDMERQQTFALHQRCLQTKAKRSNKHRQQGPAATAANEQTGQRAPGSAGTNSELAEGGGAPGDQSRNSTLIALQETVKRKLENAGSPLSRDQVNGFGDGYPPSKKSCLEDALSGINGATNGALPPLSPLDSKHGICPDSLGMNGTHATGGVEPNGVGLPDGCGVRGSESDIRLKEMKQEPMDDILPTGGGNGNIILPDLNLNEQEWTELMEEFNRSVPYEEIQELFNDGFEDRKDPDLSAGGPPSNLLPADLASVVKAEFSPAPTSSSAAFEQDSRTGSPHVPPSSSGPLLHTGSPVTAPSAASSPALPGPQHSQQQQQQQPLQNHLLTGPPKDLSPAQQLQQLAAREQQRAQLMQSHQHQSQKQQQPKQQQQQQQQQAPKFHQQSNIPSTWSQNTPTQSQMGGTFGLEKPTSPSLYPSDFQNSKPLLMPGQQPNKGSPKAGAPGGYMPQGAHPMLGHPAPPSGTLSHPSGPGGQVAMLDYRNTKPLSHYEAGGPRGPAAPPLQNKAALLNLLRQQQQQQQQPGGMQYRPPAHLPHSQQEPGTYPSGPHVPGPGGAMTGQPGGSGMSTNHGTVPYMSNLQKQQQMQMLNPQQKQFILGQQRQMMAEQEKQRQQQEQQMQRHLTRPPPQYQDQQNPSAQQNPFQQQQVSQFPGT</sequence>
<feature type="compositionally biased region" description="Polar residues" evidence="8">
    <location>
        <begin position="428"/>
        <end position="444"/>
    </location>
</feature>
<organism evidence="10 11">
    <name type="scientific">Astyanax mexicanus</name>
    <name type="common">Blind cave fish</name>
    <name type="synonym">Astyanax fasciatus mexicanus</name>
    <dbReference type="NCBI Taxonomy" id="7994"/>
    <lineage>
        <taxon>Eukaryota</taxon>
        <taxon>Metazoa</taxon>
        <taxon>Chordata</taxon>
        <taxon>Craniata</taxon>
        <taxon>Vertebrata</taxon>
        <taxon>Euteleostomi</taxon>
        <taxon>Actinopterygii</taxon>
        <taxon>Neopterygii</taxon>
        <taxon>Teleostei</taxon>
        <taxon>Ostariophysi</taxon>
        <taxon>Characiformes</taxon>
        <taxon>Characoidei</taxon>
        <taxon>Acestrorhamphidae</taxon>
        <taxon>Acestrorhamphinae</taxon>
        <taxon>Astyanax</taxon>
    </lineage>
</organism>
<feature type="domain" description="Neurogenic mastermind-like N-terminal" evidence="9">
    <location>
        <begin position="7"/>
        <end position="66"/>
    </location>
</feature>
<proteinExistence type="inferred from homology"/>
<dbReference type="InterPro" id="IPR046369">
    <property type="entry name" value="MAML1-3"/>
</dbReference>
<evidence type="ECO:0000256" key="8">
    <source>
        <dbReference type="SAM" id="MobiDB-lite"/>
    </source>
</evidence>
<evidence type="ECO:0000313" key="10">
    <source>
        <dbReference type="Ensembl" id="ENSAMXP00005006039.1"/>
    </source>
</evidence>
<feature type="compositionally biased region" description="Low complexity" evidence="8">
    <location>
        <begin position="379"/>
        <end position="427"/>
    </location>
</feature>
<evidence type="ECO:0000256" key="5">
    <source>
        <dbReference type="ARBA" id="ARBA00023159"/>
    </source>
</evidence>
<feature type="compositionally biased region" description="Low complexity" evidence="8">
    <location>
        <begin position="673"/>
        <end position="694"/>
    </location>
</feature>
<keyword evidence="4" id="KW-0805">Transcription regulation</keyword>
<name>A0A8B9H2C2_ASTMX</name>
<keyword evidence="6" id="KW-0804">Transcription</keyword>
<dbReference type="GO" id="GO:0003713">
    <property type="term" value="F:transcription coactivator activity"/>
    <property type="evidence" value="ECO:0007669"/>
    <property type="project" value="InterPro"/>
</dbReference>
<comment type="subcellular location">
    <subcellularLocation>
        <location evidence="1">Nucleus speckle</location>
    </subcellularLocation>
</comment>
<evidence type="ECO:0000256" key="3">
    <source>
        <dbReference type="ARBA" id="ARBA00022976"/>
    </source>
</evidence>
<evidence type="ECO:0000259" key="9">
    <source>
        <dbReference type="SMART" id="SM01275"/>
    </source>
</evidence>
<dbReference type="InterPro" id="IPR046370">
    <property type="entry name" value="MAML_N_sf"/>
</dbReference>
<dbReference type="SMART" id="SM01275">
    <property type="entry name" value="MamL-1"/>
    <property type="match status" value="1"/>
</dbReference>
<dbReference type="PANTHER" id="PTHR15692">
    <property type="entry name" value="MASTERMIND-LIKE"/>
    <property type="match status" value="1"/>
</dbReference>
<feature type="compositionally biased region" description="Polar residues" evidence="8">
    <location>
        <begin position="77"/>
        <end position="94"/>
    </location>
</feature>
<dbReference type="Pfam" id="PF20801">
    <property type="entry name" value="MAML1_3_TAD2"/>
    <property type="match status" value="1"/>
</dbReference>
<evidence type="ECO:0000256" key="6">
    <source>
        <dbReference type="ARBA" id="ARBA00023163"/>
    </source>
</evidence>
<dbReference type="InterPro" id="IPR019082">
    <property type="entry name" value="Mastermind-like_N"/>
</dbReference>
<accession>A0A8B9H2C2</accession>
<reference evidence="10" key="1">
    <citation type="submission" date="2025-08" db="UniProtKB">
        <authorList>
            <consortium name="Ensembl"/>
        </authorList>
    </citation>
    <scope>IDENTIFICATION</scope>
</reference>
<keyword evidence="3" id="KW-0914">Notch signaling pathway</keyword>
<evidence type="ECO:0000256" key="7">
    <source>
        <dbReference type="ARBA" id="ARBA00023242"/>
    </source>
</evidence>
<dbReference type="PANTHER" id="PTHR15692:SF19">
    <property type="entry name" value="MASTERMIND-LIKE PROTEIN 1"/>
    <property type="match status" value="1"/>
</dbReference>
<dbReference type="AlphaFoldDB" id="A0A8B9H2C2"/>
<feature type="region of interest" description="Disordered" evidence="8">
    <location>
        <begin position="305"/>
        <end position="694"/>
    </location>
</feature>
<keyword evidence="5" id="KW-0010">Activator</keyword>
<evidence type="ECO:0000256" key="4">
    <source>
        <dbReference type="ARBA" id="ARBA00023015"/>
    </source>
</evidence>
<protein>
    <submittedName>
        <fullName evidence="10">Mastermind-like transcriptional coactivator 1</fullName>
    </submittedName>
</protein>
<feature type="region of interest" description="Disordered" evidence="8">
    <location>
        <begin position="58"/>
        <end position="107"/>
    </location>
</feature>
<dbReference type="Pfam" id="PF09596">
    <property type="entry name" value="MamL-1"/>
    <property type="match status" value="1"/>
</dbReference>
<evidence type="ECO:0000313" key="11">
    <source>
        <dbReference type="Proteomes" id="UP000694621"/>
    </source>
</evidence>
<feature type="compositionally biased region" description="Low complexity" evidence="8">
    <location>
        <begin position="619"/>
        <end position="646"/>
    </location>
</feature>
<feature type="compositionally biased region" description="Polar residues" evidence="8">
    <location>
        <begin position="453"/>
        <end position="466"/>
    </location>
</feature>
<feature type="compositionally biased region" description="Low complexity" evidence="8">
    <location>
        <begin position="543"/>
        <end position="564"/>
    </location>
</feature>
<feature type="compositionally biased region" description="Polar residues" evidence="8">
    <location>
        <begin position="607"/>
        <end position="618"/>
    </location>
</feature>
<dbReference type="Ensembl" id="ENSAMXT00005006858.1">
    <property type="protein sequence ID" value="ENSAMXP00005006039.1"/>
    <property type="gene ID" value="ENSAMXG00005003597.1"/>
</dbReference>
<dbReference type="GO" id="GO:0007221">
    <property type="term" value="P:positive regulation of transcription of Notch receptor target"/>
    <property type="evidence" value="ECO:0007669"/>
    <property type="project" value="InterPro"/>
</dbReference>
<dbReference type="Proteomes" id="UP000694621">
    <property type="component" value="Unplaced"/>
</dbReference>